<keyword evidence="2" id="KW-1185">Reference proteome</keyword>
<dbReference type="RefSeq" id="WP_147440403.1">
    <property type="nucleotide sequence ID" value="NZ_RCUX01000004.1"/>
</dbReference>
<evidence type="ECO:0000313" key="2">
    <source>
        <dbReference type="Proteomes" id="UP000272503"/>
    </source>
</evidence>
<gene>
    <name evidence="1" type="ORF">D9V32_05555</name>
</gene>
<accession>A0A3L7A7J8</accession>
<sequence>MPYKPTITAYTDAAPCPHVEVFFPSFAPGTVTVTVRRTAGKDTHDLRGAVRARVAGALTKIDFEVPFGVATQYRAQMFNAAGASLGWTDPGWVTVRETATWLHNPLNPQGAVKVQFRGSALQGISRPLQGEIVQPIGRPKGMLITSGRSGVTSAVLDVITDDLDSADKVQALLGSAAQPLGGVLCFRTGATDRVRIPQPFYAAVMDIEEVDFDYALGGTKIAHHMTGTEASPPAAGIFVPLLTRRHLNAFFSTRAAFNAAYPSRIAANRDYRKAQ</sequence>
<dbReference type="Proteomes" id="UP000272503">
    <property type="component" value="Unassembled WGS sequence"/>
</dbReference>
<dbReference type="AlphaFoldDB" id="A0A3L7A7J8"/>
<organism evidence="1 2">
    <name type="scientific">Mycetocola tolaasinivorans</name>
    <dbReference type="NCBI Taxonomy" id="76635"/>
    <lineage>
        <taxon>Bacteria</taxon>
        <taxon>Bacillati</taxon>
        <taxon>Actinomycetota</taxon>
        <taxon>Actinomycetes</taxon>
        <taxon>Micrococcales</taxon>
        <taxon>Microbacteriaceae</taxon>
        <taxon>Mycetocola</taxon>
    </lineage>
</organism>
<name>A0A3L7A7J8_9MICO</name>
<proteinExistence type="predicted"/>
<comment type="caution">
    <text evidence="1">The sequence shown here is derived from an EMBL/GenBank/DDBJ whole genome shotgun (WGS) entry which is preliminary data.</text>
</comment>
<evidence type="ECO:0000313" key="1">
    <source>
        <dbReference type="EMBL" id="RLP76336.1"/>
    </source>
</evidence>
<dbReference type="EMBL" id="RCUX01000004">
    <property type="protein sequence ID" value="RLP76336.1"/>
    <property type="molecule type" value="Genomic_DNA"/>
</dbReference>
<dbReference type="OrthoDB" id="5064383at2"/>
<reference evidence="1 2" key="1">
    <citation type="submission" date="2018-10" db="EMBL/GenBank/DDBJ databases">
        <authorList>
            <person name="Li J."/>
        </authorList>
    </citation>
    <scope>NUCLEOTIDE SEQUENCE [LARGE SCALE GENOMIC DNA]</scope>
    <source>
        <strain evidence="1 2">IF 016277</strain>
    </source>
</reference>
<protein>
    <submittedName>
        <fullName evidence="1">Uncharacterized protein</fullName>
    </submittedName>
</protein>